<dbReference type="GO" id="GO:0005829">
    <property type="term" value="C:cytosol"/>
    <property type="evidence" value="ECO:0007669"/>
    <property type="project" value="TreeGrafter"/>
</dbReference>
<gene>
    <name evidence="7" type="ORF">SAMN04488102_102217</name>
</gene>
<dbReference type="PANTHER" id="PTHR43725">
    <property type="entry name" value="UDP-GLUCOSE 4-EPIMERASE"/>
    <property type="match status" value="1"/>
</dbReference>
<dbReference type="InterPro" id="IPR036291">
    <property type="entry name" value="NAD(P)-bd_dom_sf"/>
</dbReference>
<keyword evidence="8" id="KW-1185">Reference proteome</keyword>
<dbReference type="GO" id="GO:0003978">
    <property type="term" value="F:UDP-glucose 4-epimerase activity"/>
    <property type="evidence" value="ECO:0007669"/>
    <property type="project" value="TreeGrafter"/>
</dbReference>
<dbReference type="Proteomes" id="UP000199612">
    <property type="component" value="Unassembled WGS sequence"/>
</dbReference>
<name>A0A1I1FY39_9LACT</name>
<dbReference type="GO" id="GO:0005996">
    <property type="term" value="P:monosaccharide metabolic process"/>
    <property type="evidence" value="ECO:0007669"/>
    <property type="project" value="TreeGrafter"/>
</dbReference>
<sequence length="318" mass="36365">MKVVVIGGSGHIGTYLVPKLVRDDHQVIMVSRGKSEPYTRDWAWDQAEHVMLDRTKDPAFNRKIAEMNADIVIDLICFKLDEVKEMVKALKETDLSHYLYCSTIWTHGRTEAIPVDPHREKHPLDDYGRQKYESEKYLLHEFRVNGFPATMISPGQICGPGWSIINPLGYGDDSVFQTIADGEEIRLPNLGMETLHPVHAEDVAQLFVDAMNHRTQALGENFYAVSEDSLTLYGYAMAMYRFSGQEPKVSFLSWDKWCDHVADEKQTNVAYLHLARSGHFSMEKAKRLLEFQSRYTAVQVVEASMQSYIERGIVTIEK</sequence>
<evidence type="ECO:0000259" key="6">
    <source>
        <dbReference type="Pfam" id="PF01370"/>
    </source>
</evidence>
<comment type="similarity">
    <text evidence="2">Belongs to the NAD(P)-dependent epimerase/dehydratase family.</text>
</comment>
<feature type="domain" description="NAD-dependent epimerase/dehydratase" evidence="6">
    <location>
        <begin position="3"/>
        <end position="216"/>
    </location>
</feature>
<dbReference type="Gene3D" id="3.40.50.720">
    <property type="entry name" value="NAD(P)-binding Rossmann-like Domain"/>
    <property type="match status" value="1"/>
</dbReference>
<protein>
    <recommendedName>
        <fullName evidence="3">UDP-glucose 4-epimerase</fullName>
    </recommendedName>
    <alternativeName>
        <fullName evidence="5">Galactowaldenase</fullName>
    </alternativeName>
    <alternativeName>
        <fullName evidence="4">UDP-galactose 4-epimerase</fullName>
    </alternativeName>
</protein>
<evidence type="ECO:0000313" key="8">
    <source>
        <dbReference type="Proteomes" id="UP000199612"/>
    </source>
</evidence>
<dbReference type="InterPro" id="IPR001509">
    <property type="entry name" value="Epimerase_deHydtase"/>
</dbReference>
<dbReference type="AlphaFoldDB" id="A0A1I1FY39"/>
<reference evidence="8" key="1">
    <citation type="submission" date="2016-10" db="EMBL/GenBank/DDBJ databases">
        <authorList>
            <person name="Varghese N."/>
            <person name="Submissions S."/>
        </authorList>
    </citation>
    <scope>NUCLEOTIDE SEQUENCE [LARGE SCALE GENOMIC DNA]</scope>
    <source>
        <strain evidence="8">DSM 23664</strain>
    </source>
</reference>
<dbReference type="SUPFAM" id="SSF51735">
    <property type="entry name" value="NAD(P)-binding Rossmann-fold domains"/>
    <property type="match status" value="1"/>
</dbReference>
<dbReference type="EMBL" id="FOLT01000002">
    <property type="protein sequence ID" value="SFC01953.1"/>
    <property type="molecule type" value="Genomic_DNA"/>
</dbReference>
<comment type="pathway">
    <text evidence="1">Carbohydrate metabolism; galactose metabolism.</text>
</comment>
<dbReference type="OrthoDB" id="9807212at2"/>
<dbReference type="PANTHER" id="PTHR43725:SF8">
    <property type="entry name" value="CHLOROPLAST STEM-LOOP BINDING PROTEIN OF 41 KDA B, CHLOROPLASTIC"/>
    <property type="match status" value="1"/>
</dbReference>
<evidence type="ECO:0000256" key="4">
    <source>
        <dbReference type="ARBA" id="ARBA00031367"/>
    </source>
</evidence>
<evidence type="ECO:0000256" key="2">
    <source>
        <dbReference type="ARBA" id="ARBA00007637"/>
    </source>
</evidence>
<proteinExistence type="inferred from homology"/>
<evidence type="ECO:0000256" key="3">
    <source>
        <dbReference type="ARBA" id="ARBA00018569"/>
    </source>
</evidence>
<organism evidence="7 8">
    <name type="scientific">Alkalibacterium subtropicum</name>
    <dbReference type="NCBI Taxonomy" id="753702"/>
    <lineage>
        <taxon>Bacteria</taxon>
        <taxon>Bacillati</taxon>
        <taxon>Bacillota</taxon>
        <taxon>Bacilli</taxon>
        <taxon>Lactobacillales</taxon>
        <taxon>Carnobacteriaceae</taxon>
        <taxon>Alkalibacterium</taxon>
    </lineage>
</organism>
<dbReference type="STRING" id="753702.SAMN04488102_102217"/>
<dbReference type="Pfam" id="PF01370">
    <property type="entry name" value="Epimerase"/>
    <property type="match status" value="1"/>
</dbReference>
<accession>A0A1I1FY39</accession>
<dbReference type="RefSeq" id="WP_091528567.1">
    <property type="nucleotide sequence ID" value="NZ_FOLT01000002.1"/>
</dbReference>
<evidence type="ECO:0000256" key="1">
    <source>
        <dbReference type="ARBA" id="ARBA00004947"/>
    </source>
</evidence>
<evidence type="ECO:0000313" key="7">
    <source>
        <dbReference type="EMBL" id="SFC01953.1"/>
    </source>
</evidence>
<evidence type="ECO:0000256" key="5">
    <source>
        <dbReference type="ARBA" id="ARBA00033067"/>
    </source>
</evidence>